<dbReference type="AlphaFoldDB" id="A0A511YYY1"/>
<dbReference type="GO" id="GO:0036088">
    <property type="term" value="P:D-serine catabolic process"/>
    <property type="evidence" value="ECO:0007669"/>
    <property type="project" value="TreeGrafter"/>
</dbReference>
<dbReference type="RefSeq" id="WP_146819614.1">
    <property type="nucleotide sequence ID" value="NZ_BJYK01000006.1"/>
</dbReference>
<dbReference type="GO" id="GO:0008721">
    <property type="term" value="F:D-serine ammonia-lyase activity"/>
    <property type="evidence" value="ECO:0007669"/>
    <property type="project" value="TreeGrafter"/>
</dbReference>
<reference evidence="1 2" key="1">
    <citation type="submission" date="2019-07" db="EMBL/GenBank/DDBJ databases">
        <title>Whole genome shotgun sequence of Actinotalea fermentans NBRC 105374.</title>
        <authorList>
            <person name="Hosoyama A."/>
            <person name="Uohara A."/>
            <person name="Ohji S."/>
            <person name="Ichikawa N."/>
        </authorList>
    </citation>
    <scope>NUCLEOTIDE SEQUENCE [LARGE SCALE GENOMIC DNA]</scope>
    <source>
        <strain evidence="1 2">NBRC 105374</strain>
    </source>
</reference>
<dbReference type="PANTHER" id="PTHR28004">
    <property type="entry name" value="ZGC:162816-RELATED"/>
    <property type="match status" value="1"/>
</dbReference>
<gene>
    <name evidence="1" type="ORF">AFE02nite_21450</name>
</gene>
<name>A0A511YYY1_9CELL</name>
<dbReference type="Gene3D" id="3.20.20.10">
    <property type="entry name" value="Alanine racemase"/>
    <property type="match status" value="1"/>
</dbReference>
<dbReference type="InterPro" id="IPR029066">
    <property type="entry name" value="PLP-binding_barrel"/>
</dbReference>
<dbReference type="PANTHER" id="PTHR28004:SF2">
    <property type="entry name" value="D-SERINE DEHYDRATASE"/>
    <property type="match status" value="1"/>
</dbReference>
<evidence type="ECO:0000313" key="1">
    <source>
        <dbReference type="EMBL" id="GEN80411.1"/>
    </source>
</evidence>
<organism evidence="1 2">
    <name type="scientific">Actinotalea fermentans</name>
    <dbReference type="NCBI Taxonomy" id="43671"/>
    <lineage>
        <taxon>Bacteria</taxon>
        <taxon>Bacillati</taxon>
        <taxon>Actinomycetota</taxon>
        <taxon>Actinomycetes</taxon>
        <taxon>Micrococcales</taxon>
        <taxon>Cellulomonadaceae</taxon>
        <taxon>Actinotalea</taxon>
    </lineage>
</organism>
<dbReference type="Proteomes" id="UP000321484">
    <property type="component" value="Unassembled WGS sequence"/>
</dbReference>
<dbReference type="OrthoDB" id="2445260at2"/>
<evidence type="ECO:0000313" key="2">
    <source>
        <dbReference type="Proteomes" id="UP000321484"/>
    </source>
</evidence>
<keyword evidence="2" id="KW-1185">Reference proteome</keyword>
<protein>
    <submittedName>
        <fullName evidence="1">Alanine racemase</fullName>
    </submittedName>
</protein>
<dbReference type="EMBL" id="BJYK01000006">
    <property type="protein sequence ID" value="GEN80411.1"/>
    <property type="molecule type" value="Genomic_DNA"/>
</dbReference>
<accession>A0A511YYY1</accession>
<sequence length="397" mass="40594">MISGECRAAAADLPAPVAVVDLAAFDANAAELLRRAGGRPVRLATKSVRVPALVERALAAGFTGLMAYSVREAAWWARRGVDDVLLGYPSADLAALTEVVADPALRAAVTVMADDVAHLALLDRARAAAGAPDAVVRVCLDVDASLEPGPAALGRRRPHLGVRRSPLRTPDDAAALAGEAHRRGFDVRGLMFYEAQVAGLPDTSAAVRAVKRASLAELAVRRGTVVAAVTGAVGHGLAVVNGGGTGSLAATAADPAVTELTAGSGLLAPTLFDGYRVPDGGRALRPAAFLGLDVVRRPAPGVVTVFSGGYIASGAVGPSRAPTPVHPPGLRLTRSEGAGEVQTPLRGRAADGLAVGDRVWFRHAKAGEVMERFAEVALVGPARDVVPTYRGLGLTFG</sequence>
<dbReference type="InterPro" id="IPR051466">
    <property type="entry name" value="D-amino_acid_metab_enzyme"/>
</dbReference>
<comment type="caution">
    <text evidence="1">The sequence shown here is derived from an EMBL/GenBank/DDBJ whole genome shotgun (WGS) entry which is preliminary data.</text>
</comment>
<proteinExistence type="predicted"/>
<dbReference type="SUPFAM" id="SSF51419">
    <property type="entry name" value="PLP-binding barrel"/>
    <property type="match status" value="1"/>
</dbReference>